<keyword evidence="2" id="KW-1185">Reference proteome</keyword>
<organism evidence="1 2">
    <name type="scientific">Paragonimus westermani</name>
    <dbReference type="NCBI Taxonomy" id="34504"/>
    <lineage>
        <taxon>Eukaryota</taxon>
        <taxon>Metazoa</taxon>
        <taxon>Spiralia</taxon>
        <taxon>Lophotrochozoa</taxon>
        <taxon>Platyhelminthes</taxon>
        <taxon>Trematoda</taxon>
        <taxon>Digenea</taxon>
        <taxon>Plagiorchiida</taxon>
        <taxon>Troglotremata</taxon>
        <taxon>Troglotrematidae</taxon>
        <taxon>Paragonimus</taxon>
    </lineage>
</organism>
<proteinExistence type="predicted"/>
<reference evidence="1 2" key="1">
    <citation type="journal article" date="2019" name="Gigascience">
        <title>Whole-genome sequence of the oriental lung fluke Paragonimus westermani.</title>
        <authorList>
            <person name="Oey H."/>
            <person name="Zakrzewski M."/>
            <person name="Narain K."/>
            <person name="Devi K.R."/>
            <person name="Agatsuma T."/>
            <person name="Nawaratna S."/>
            <person name="Gobert G.N."/>
            <person name="Jones M.K."/>
            <person name="Ragan M.A."/>
            <person name="McManus D.P."/>
            <person name="Krause L."/>
        </authorList>
    </citation>
    <scope>NUCLEOTIDE SEQUENCE [LARGE SCALE GENOMIC DNA]</scope>
    <source>
        <strain evidence="1 2">IND2009</strain>
    </source>
</reference>
<sequence length="422" mass="47345">MEVVDRFVYLGSCISGRGGGVGNEIEACISRARAVFANLGHLWRQRGILPKLEGRVCKTTVRAVLPYGNETWSLKVEDMNRLQVFDHRCLRSVAGIGWHQRVSNEGIRKQVFGSDCQTSSFVQSPRLRRLRWLGHVLRMPVSCLPHRALFADTATDRRKVRGGQIMTWRREMKSFTKGLATVVRVRLPGWGPRDSQSRWLETRDEIVADRAQWRECCRCLSELSVKKSEPNLKSPSPELSDSISIPGKLIFCSVVLTHLDESSSNNNRIDGVSNYVDDPPSPSWFDEVDQSSLLQDDHITPSAISSPQMPTKCMFGSMVNKSPTVRQKCTDDTPVSDKSSCQPGSFVSPSPTPYIGRKIPVTSRQDWSALTEVDAREQVLVPTSLIALIHKVCDIIEKLPMSKLLNCFGDQVVTVTQLLHER</sequence>
<dbReference type="PANTHER" id="PTHR47027:SF25">
    <property type="entry name" value="REVERSE TRANSCRIPTASE DOMAIN-CONTAINING PROTEIN"/>
    <property type="match status" value="1"/>
</dbReference>
<evidence type="ECO:0000313" key="2">
    <source>
        <dbReference type="Proteomes" id="UP000324629"/>
    </source>
</evidence>
<dbReference type="EMBL" id="QNGE01001139">
    <property type="protein sequence ID" value="KAA3678339.1"/>
    <property type="molecule type" value="Genomic_DNA"/>
</dbReference>
<dbReference type="AlphaFoldDB" id="A0A5J4NSA5"/>
<gene>
    <name evidence="1" type="ORF">DEA37_0014625</name>
</gene>
<evidence type="ECO:0000313" key="1">
    <source>
        <dbReference type="EMBL" id="KAA3678339.1"/>
    </source>
</evidence>
<protein>
    <submittedName>
        <fullName evidence="1">Uncharacterized protein</fullName>
    </submittedName>
</protein>
<accession>A0A5J4NSA5</accession>
<dbReference type="PANTHER" id="PTHR47027">
    <property type="entry name" value="REVERSE TRANSCRIPTASE DOMAIN-CONTAINING PROTEIN"/>
    <property type="match status" value="1"/>
</dbReference>
<comment type="caution">
    <text evidence="1">The sequence shown here is derived from an EMBL/GenBank/DDBJ whole genome shotgun (WGS) entry which is preliminary data.</text>
</comment>
<dbReference type="Proteomes" id="UP000324629">
    <property type="component" value="Unassembled WGS sequence"/>
</dbReference>
<name>A0A5J4NSA5_9TREM</name>